<dbReference type="Pfam" id="PF00959">
    <property type="entry name" value="Phage_lysozyme"/>
    <property type="match status" value="1"/>
</dbReference>
<keyword evidence="3" id="KW-0326">Glycosidase</keyword>
<evidence type="ECO:0000256" key="2">
    <source>
        <dbReference type="ARBA" id="ARBA00022638"/>
    </source>
</evidence>
<dbReference type="InterPro" id="IPR002196">
    <property type="entry name" value="Glyco_hydro_24"/>
</dbReference>
<dbReference type="GO" id="GO:0003796">
    <property type="term" value="F:lysozyme activity"/>
    <property type="evidence" value="ECO:0007669"/>
    <property type="project" value="UniProtKB-EC"/>
</dbReference>
<dbReference type="InterPro" id="IPR023347">
    <property type="entry name" value="Lysozyme_dom_sf"/>
</dbReference>
<organism evidence="4 5">
    <name type="scientific">Paraferrimonas sedimenticola</name>
    <dbReference type="NCBI Taxonomy" id="375674"/>
    <lineage>
        <taxon>Bacteria</taxon>
        <taxon>Pseudomonadati</taxon>
        <taxon>Pseudomonadota</taxon>
        <taxon>Gammaproteobacteria</taxon>
        <taxon>Alteromonadales</taxon>
        <taxon>Ferrimonadaceae</taxon>
        <taxon>Paraferrimonas</taxon>
    </lineage>
</organism>
<dbReference type="AlphaFoldDB" id="A0AA37RU82"/>
<name>A0AA37RU82_9GAMM</name>
<evidence type="ECO:0000313" key="4">
    <source>
        <dbReference type="EMBL" id="GLP95299.1"/>
    </source>
</evidence>
<keyword evidence="3" id="KW-0378">Hydrolase</keyword>
<comment type="catalytic activity">
    <reaction evidence="3">
        <text>Hydrolysis of (1-&gt;4)-beta-linkages between N-acetylmuramic acid and N-acetyl-D-glucosamine residues in a peptidoglycan and between N-acetyl-D-glucosamine residues in chitodextrins.</text>
        <dbReference type="EC" id="3.2.1.17"/>
    </reaction>
</comment>
<dbReference type="Gene3D" id="1.10.530.40">
    <property type="match status" value="1"/>
</dbReference>
<dbReference type="GO" id="GO:0042742">
    <property type="term" value="P:defense response to bacterium"/>
    <property type="evidence" value="ECO:0007669"/>
    <property type="project" value="UniProtKB-KW"/>
</dbReference>
<reference evidence="4" key="1">
    <citation type="journal article" date="2014" name="Int. J. Syst. Evol. Microbiol.">
        <title>Complete genome sequence of Corynebacterium casei LMG S-19264T (=DSM 44701T), isolated from a smear-ripened cheese.</title>
        <authorList>
            <consortium name="US DOE Joint Genome Institute (JGI-PGF)"/>
            <person name="Walter F."/>
            <person name="Albersmeier A."/>
            <person name="Kalinowski J."/>
            <person name="Ruckert C."/>
        </authorList>
    </citation>
    <scope>NUCLEOTIDE SEQUENCE</scope>
    <source>
        <strain evidence="4">NBRC 101628</strain>
    </source>
</reference>
<evidence type="ECO:0000313" key="5">
    <source>
        <dbReference type="Proteomes" id="UP001161422"/>
    </source>
</evidence>
<comment type="similarity">
    <text evidence="3">Belongs to the glycosyl hydrolase 24 family.</text>
</comment>
<dbReference type="GO" id="GO:0016998">
    <property type="term" value="P:cell wall macromolecule catabolic process"/>
    <property type="evidence" value="ECO:0007669"/>
    <property type="project" value="InterPro"/>
</dbReference>
<dbReference type="GO" id="GO:0009253">
    <property type="term" value="P:peptidoglycan catabolic process"/>
    <property type="evidence" value="ECO:0007669"/>
    <property type="project" value="InterPro"/>
</dbReference>
<reference evidence="4" key="2">
    <citation type="submission" date="2023-01" db="EMBL/GenBank/DDBJ databases">
        <title>Draft genome sequence of Paraferrimonas sedimenticola strain NBRC 101628.</title>
        <authorList>
            <person name="Sun Q."/>
            <person name="Mori K."/>
        </authorList>
    </citation>
    <scope>NUCLEOTIDE SEQUENCE</scope>
    <source>
        <strain evidence="4">NBRC 101628</strain>
    </source>
</reference>
<comment type="caution">
    <text evidence="4">The sequence shown here is derived from an EMBL/GenBank/DDBJ whole genome shotgun (WGS) entry which is preliminary data.</text>
</comment>
<dbReference type="SUPFAM" id="SSF53955">
    <property type="entry name" value="Lysozyme-like"/>
    <property type="match status" value="1"/>
</dbReference>
<dbReference type="PANTHER" id="PTHR38107">
    <property type="match status" value="1"/>
</dbReference>
<dbReference type="EC" id="3.2.1.17" evidence="3"/>
<dbReference type="GO" id="GO:0031640">
    <property type="term" value="P:killing of cells of another organism"/>
    <property type="evidence" value="ECO:0007669"/>
    <property type="project" value="UniProtKB-KW"/>
</dbReference>
<protein>
    <recommendedName>
        <fullName evidence="3">Lysozyme</fullName>
        <ecNumber evidence="3">3.2.1.17</ecNumber>
    </recommendedName>
</protein>
<evidence type="ECO:0000256" key="1">
    <source>
        <dbReference type="ARBA" id="ARBA00022529"/>
    </source>
</evidence>
<keyword evidence="2 3" id="KW-0081">Bacteriolytic enzyme</keyword>
<evidence type="ECO:0000256" key="3">
    <source>
        <dbReference type="RuleBase" id="RU003788"/>
    </source>
</evidence>
<dbReference type="InterPro" id="IPR051018">
    <property type="entry name" value="Bacteriophage_GH24"/>
</dbReference>
<dbReference type="EMBL" id="BSNC01000002">
    <property type="protein sequence ID" value="GLP95299.1"/>
    <property type="molecule type" value="Genomic_DNA"/>
</dbReference>
<accession>A0AA37RU82</accession>
<proteinExistence type="inferred from homology"/>
<keyword evidence="5" id="KW-1185">Reference proteome</keyword>
<sequence>MLTTYVDPAGIMTACYGHTSPKLKEGQVFTEAECLEKLAKDLSRHNDALLKLTAPLHLTRGEHIAYLSFIYNVGPGAFERSTLRAYLMQGHRLKACNELRRWVWANGVKLPGLVSRREQERRYCLRGVLSNA</sequence>
<dbReference type="Proteomes" id="UP001161422">
    <property type="component" value="Unassembled WGS sequence"/>
</dbReference>
<keyword evidence="1 3" id="KW-0929">Antimicrobial</keyword>
<dbReference type="InterPro" id="IPR023346">
    <property type="entry name" value="Lysozyme-like_dom_sf"/>
</dbReference>
<gene>
    <name evidence="4" type="ORF">GCM10007895_06050</name>
</gene>
<dbReference type="PANTHER" id="PTHR38107:SF3">
    <property type="entry name" value="LYSOZYME RRRD-RELATED"/>
    <property type="match status" value="1"/>
</dbReference>
<dbReference type="CDD" id="cd16900">
    <property type="entry name" value="endolysin_R21-like"/>
    <property type="match status" value="1"/>
</dbReference>